<dbReference type="AlphaFoldDB" id="A0ABD6B2P2"/>
<proteinExistence type="predicted"/>
<organism evidence="1 2">
    <name type="scientific">Halolamina salina</name>
    <dbReference type="NCBI Taxonomy" id="1220023"/>
    <lineage>
        <taxon>Archaea</taxon>
        <taxon>Methanobacteriati</taxon>
        <taxon>Methanobacteriota</taxon>
        <taxon>Stenosarchaea group</taxon>
        <taxon>Halobacteria</taxon>
        <taxon>Halobacteriales</taxon>
        <taxon>Haloferacaceae</taxon>
    </lineage>
</organism>
<keyword evidence="1" id="KW-0560">Oxidoreductase</keyword>
<evidence type="ECO:0000313" key="1">
    <source>
        <dbReference type="EMBL" id="MFD1524746.1"/>
    </source>
</evidence>
<evidence type="ECO:0000313" key="2">
    <source>
        <dbReference type="Proteomes" id="UP001597111"/>
    </source>
</evidence>
<name>A0ABD6B2P2_9EURY</name>
<accession>A0ABD6B2P2</accession>
<dbReference type="Proteomes" id="UP001597111">
    <property type="component" value="Unassembled WGS sequence"/>
</dbReference>
<protein>
    <submittedName>
        <fullName evidence="1">Antibiotic biosynthesis monooxygenase</fullName>
    </submittedName>
</protein>
<dbReference type="EMBL" id="JBHUDH010000002">
    <property type="protein sequence ID" value="MFD1524746.1"/>
    <property type="molecule type" value="Genomic_DNA"/>
</dbReference>
<comment type="caution">
    <text evidence="1">The sequence shown here is derived from an EMBL/GenBank/DDBJ whole genome shotgun (WGS) entry which is preliminary data.</text>
</comment>
<dbReference type="RefSeq" id="WP_379817693.1">
    <property type="nucleotide sequence ID" value="NZ_JBHUDH010000002.1"/>
</dbReference>
<dbReference type="GO" id="GO:0004497">
    <property type="term" value="F:monooxygenase activity"/>
    <property type="evidence" value="ECO:0007669"/>
    <property type="project" value="UniProtKB-KW"/>
</dbReference>
<keyword evidence="1" id="KW-0503">Monooxygenase</keyword>
<sequence length="119" mass="13377">MSGSDEPAAGDDGAIVRVWHGWTDPADADAYERFLTDPEEGLLETLDRDGYLGYDLLRREAGGEVEFVTQIRFADYDAVAEFAGENYERAHVPEEARELLARWEDEATHYDHRGAARTA</sequence>
<keyword evidence="2" id="KW-1185">Reference proteome</keyword>
<gene>
    <name evidence="1" type="ORF">ACFR9S_00335</name>
</gene>
<reference evidence="1 2" key="1">
    <citation type="journal article" date="2019" name="Int. J. Syst. Evol. Microbiol.">
        <title>The Global Catalogue of Microorganisms (GCM) 10K type strain sequencing project: providing services to taxonomists for standard genome sequencing and annotation.</title>
        <authorList>
            <consortium name="The Broad Institute Genomics Platform"/>
            <consortium name="The Broad Institute Genome Sequencing Center for Infectious Disease"/>
            <person name="Wu L."/>
            <person name="Ma J."/>
        </authorList>
    </citation>
    <scope>NUCLEOTIDE SEQUENCE [LARGE SCALE GENOMIC DNA]</scope>
    <source>
        <strain evidence="1 2">CGMCC 1.12285</strain>
    </source>
</reference>